<accession>A0A317L0X6</accession>
<sequence length="139" mass="15752">MKKVIVFLLASFIILTGCSSTSENDREQRIINSEVSIGTVESEHKQKLTYEITIANEDDVSVVDTVNVIPSMNIKDRLIETKKQDIKYNKDTIEINGEIIFDSKGLSKEEITTFEPYIKGLQFVGDNNKEYLLVNNSSE</sequence>
<dbReference type="EMBL" id="QGTD01000005">
    <property type="protein sequence ID" value="PWU69432.1"/>
    <property type="molecule type" value="Genomic_DNA"/>
</dbReference>
<dbReference type="PROSITE" id="PS51257">
    <property type="entry name" value="PROKAR_LIPOPROTEIN"/>
    <property type="match status" value="1"/>
</dbReference>
<gene>
    <name evidence="1" type="ORF">DLJ74_05505</name>
</gene>
<dbReference type="RefSeq" id="WP_109983671.1">
    <property type="nucleotide sequence ID" value="NZ_QGTD01000005.1"/>
</dbReference>
<comment type="caution">
    <text evidence="1">The sequence shown here is derived from an EMBL/GenBank/DDBJ whole genome shotgun (WGS) entry which is preliminary data.</text>
</comment>
<name>A0A317L0X6_9BACI</name>
<dbReference type="AlphaFoldDB" id="A0A317L0X6"/>
<dbReference type="OrthoDB" id="2967847at2"/>
<evidence type="ECO:0000313" key="1">
    <source>
        <dbReference type="EMBL" id="PWU69432.1"/>
    </source>
</evidence>
<reference evidence="1 2" key="1">
    <citation type="submission" date="2018-05" db="EMBL/GenBank/DDBJ databases">
        <title>Genomic analysis of Gracilibacillus dipsosauri DD1 reveals novel features of a salt-tolerant amylase.</title>
        <authorList>
            <person name="Deutch C.E."/>
            <person name="Yang S."/>
        </authorList>
    </citation>
    <scope>NUCLEOTIDE SEQUENCE [LARGE SCALE GENOMIC DNA]</scope>
    <source>
        <strain evidence="1 2">DD1</strain>
    </source>
</reference>
<organism evidence="1 2">
    <name type="scientific">Gracilibacillus dipsosauri</name>
    <dbReference type="NCBI Taxonomy" id="178340"/>
    <lineage>
        <taxon>Bacteria</taxon>
        <taxon>Bacillati</taxon>
        <taxon>Bacillota</taxon>
        <taxon>Bacilli</taxon>
        <taxon>Bacillales</taxon>
        <taxon>Bacillaceae</taxon>
        <taxon>Gracilibacillus</taxon>
    </lineage>
</organism>
<evidence type="ECO:0008006" key="3">
    <source>
        <dbReference type="Google" id="ProtNLM"/>
    </source>
</evidence>
<proteinExistence type="predicted"/>
<keyword evidence="2" id="KW-1185">Reference proteome</keyword>
<protein>
    <recommendedName>
        <fullName evidence="3">DUF4352 domain-containing protein</fullName>
    </recommendedName>
</protein>
<dbReference type="Proteomes" id="UP000245624">
    <property type="component" value="Unassembled WGS sequence"/>
</dbReference>
<evidence type="ECO:0000313" key="2">
    <source>
        <dbReference type="Proteomes" id="UP000245624"/>
    </source>
</evidence>